<dbReference type="AlphaFoldDB" id="A0A382W522"/>
<dbReference type="EMBL" id="UINC01157109">
    <property type="protein sequence ID" value="SVD53917.1"/>
    <property type="molecule type" value="Genomic_DNA"/>
</dbReference>
<dbReference type="InterPro" id="IPR000778">
    <property type="entry name" value="Cyt_b245_heavy_chain"/>
</dbReference>
<dbReference type="PANTHER" id="PTHR11972:SF153">
    <property type="entry name" value="SUPEROXIDE-GENERATING NADPH OXIDASE HEAVY CHAIN SUBUNIT A"/>
    <property type="match status" value="1"/>
</dbReference>
<dbReference type="GO" id="GO:0005886">
    <property type="term" value="C:plasma membrane"/>
    <property type="evidence" value="ECO:0007669"/>
    <property type="project" value="TreeGrafter"/>
</dbReference>
<dbReference type="PRINTS" id="PR00466">
    <property type="entry name" value="GP91PHOX"/>
</dbReference>
<evidence type="ECO:0000259" key="2">
    <source>
        <dbReference type="Pfam" id="PF08022"/>
    </source>
</evidence>
<dbReference type="InterPro" id="IPR013112">
    <property type="entry name" value="FAD-bd_8"/>
</dbReference>
<dbReference type="SUPFAM" id="SSF52343">
    <property type="entry name" value="Ferredoxin reductase-like, C-terminal NADP-linked domain"/>
    <property type="match status" value="1"/>
</dbReference>
<dbReference type="Pfam" id="PF08030">
    <property type="entry name" value="NAD_binding_6"/>
    <property type="match status" value="1"/>
</dbReference>
<evidence type="ECO:0000256" key="1">
    <source>
        <dbReference type="ARBA" id="ARBA00023002"/>
    </source>
</evidence>
<dbReference type="InterPro" id="IPR013121">
    <property type="entry name" value="Fe_red_NAD-bd_6"/>
</dbReference>
<gene>
    <name evidence="4" type="ORF">METZ01_LOCUS406771</name>
</gene>
<dbReference type="InterPro" id="IPR039261">
    <property type="entry name" value="FNR_nucleotide-bd"/>
</dbReference>
<dbReference type="GO" id="GO:0016491">
    <property type="term" value="F:oxidoreductase activity"/>
    <property type="evidence" value="ECO:0007669"/>
    <property type="project" value="UniProtKB-KW"/>
</dbReference>
<name>A0A382W522_9ZZZZ</name>
<keyword evidence="1" id="KW-0560">Oxidoreductase</keyword>
<dbReference type="PANTHER" id="PTHR11972">
    <property type="entry name" value="NADPH OXIDASE"/>
    <property type="match status" value="1"/>
</dbReference>
<dbReference type="Gene3D" id="3.40.50.80">
    <property type="entry name" value="Nucleotide-binding domain of ferredoxin-NADP reductase (FNR) module"/>
    <property type="match status" value="1"/>
</dbReference>
<dbReference type="InterPro" id="IPR050369">
    <property type="entry name" value="RBOH/FRE"/>
</dbReference>
<feature type="domain" description="FAD-binding 8" evidence="2">
    <location>
        <begin position="1"/>
        <end position="66"/>
    </location>
</feature>
<evidence type="ECO:0000259" key="3">
    <source>
        <dbReference type="Pfam" id="PF08030"/>
    </source>
</evidence>
<reference evidence="4" key="1">
    <citation type="submission" date="2018-05" db="EMBL/GenBank/DDBJ databases">
        <authorList>
            <person name="Lanie J.A."/>
            <person name="Ng W.-L."/>
            <person name="Kazmierczak K.M."/>
            <person name="Andrzejewski T.M."/>
            <person name="Davidsen T.M."/>
            <person name="Wayne K.J."/>
            <person name="Tettelin H."/>
            <person name="Glass J.I."/>
            <person name="Rusch D."/>
            <person name="Podicherti R."/>
            <person name="Tsui H.-C.T."/>
            <person name="Winkler M.E."/>
        </authorList>
    </citation>
    <scope>NUCLEOTIDE SEQUENCE</scope>
</reference>
<protein>
    <recommendedName>
        <fullName evidence="5">FAD-binding FR-type domain-containing protein</fullName>
    </recommendedName>
</protein>
<proteinExistence type="predicted"/>
<dbReference type="CDD" id="cd06186">
    <property type="entry name" value="NOX_Duox_like_FAD_NADP"/>
    <property type="match status" value="1"/>
</dbReference>
<accession>A0A382W522</accession>
<evidence type="ECO:0008006" key="5">
    <source>
        <dbReference type="Google" id="ProtNLM"/>
    </source>
</evidence>
<feature type="domain" description="Ferric reductase NAD binding" evidence="3">
    <location>
        <begin position="73"/>
        <end position="224"/>
    </location>
</feature>
<organism evidence="4">
    <name type="scientific">marine metagenome</name>
    <dbReference type="NCBI Taxonomy" id="408172"/>
    <lineage>
        <taxon>unclassified sequences</taxon>
        <taxon>metagenomes</taxon>
        <taxon>ecological metagenomes</taxon>
    </lineage>
</organism>
<feature type="non-terminal residue" evidence="4">
    <location>
        <position position="1"/>
    </location>
</feature>
<evidence type="ECO:0000313" key="4">
    <source>
        <dbReference type="EMBL" id="SVD53917.1"/>
    </source>
</evidence>
<dbReference type="Pfam" id="PF08022">
    <property type="entry name" value="FAD_binding_8"/>
    <property type="match status" value="1"/>
</dbReference>
<sequence length="235" mass="27109">NCPWISKLEWYPFNIVSAENDSSVLLNIKASGRWPTKIYDKTITMLTQDSVDTLSIRIDGPYGSSSDKILDSESVILVAAGAGVSKFASIMQDIAFRDRNDSIKSKVKNLYFIWLSDNDFYLEWFKKLLFELEKDFKLDHFDYHIFFTERAATELPKSMLYVSKDLYKDDLNVDLVSHSKNKSSSGYPDWANELTKIKNKINNQKITLFYSGPKYIRKDLEVACKLKEIDFNSDG</sequence>